<dbReference type="Pfam" id="PF20431">
    <property type="entry name" value="E_motif"/>
    <property type="match status" value="1"/>
</dbReference>
<protein>
    <submittedName>
        <fullName evidence="3">Pentatricopeptide repeat-containing protein</fullName>
    </submittedName>
</protein>
<evidence type="ECO:0000256" key="1">
    <source>
        <dbReference type="ARBA" id="ARBA00022737"/>
    </source>
</evidence>
<feature type="repeat" description="PPR" evidence="2">
    <location>
        <begin position="309"/>
        <end position="339"/>
    </location>
</feature>
<comment type="caution">
    <text evidence="3">The sequence shown here is derived from an EMBL/GenBank/DDBJ whole genome shotgun (WGS) entry which is preliminary data.</text>
</comment>
<feature type="repeat" description="PPR" evidence="2">
    <location>
        <begin position="198"/>
        <end position="232"/>
    </location>
</feature>
<gene>
    <name evidence="3" type="ORF">FRX31_023568</name>
</gene>
<dbReference type="InterPro" id="IPR002885">
    <property type="entry name" value="PPR_rpt"/>
</dbReference>
<dbReference type="FunFam" id="1.25.40.10:FF:000184">
    <property type="entry name" value="Pentatricopeptide repeat-containing protein, chloroplastic"/>
    <property type="match status" value="1"/>
</dbReference>
<dbReference type="PANTHER" id="PTHR47926">
    <property type="entry name" value="PENTATRICOPEPTIDE REPEAT-CONTAINING PROTEIN"/>
    <property type="match status" value="1"/>
</dbReference>
<reference evidence="3 4" key="1">
    <citation type="submission" date="2020-06" db="EMBL/GenBank/DDBJ databases">
        <title>Transcriptomic and genomic resources for Thalictrum thalictroides and T. hernandezii: Facilitating candidate gene discovery in an emerging model plant lineage.</title>
        <authorList>
            <person name="Arias T."/>
            <person name="Riano-Pachon D.M."/>
            <person name="Di Stilio V.S."/>
        </authorList>
    </citation>
    <scope>NUCLEOTIDE SEQUENCE [LARGE SCALE GENOMIC DNA]</scope>
    <source>
        <strain evidence="4">cv. WT478/WT964</strain>
        <tissue evidence="3">Leaves</tissue>
    </source>
</reference>
<sequence>MLTLTPAFSKFKTSYSVSVQLLNFTHAFSSSPTSFDNKSFSLLLQGHVPTSHVIQIHARILRVGVDQDNLVATRLIGHYKPQLALKVFYSLQRPNIFPFNAIIRVVSEEGLFIHAFCIFKILKFRAICPNDFTFSFLLKAFSRSNDTRNVKQIHTHIVKVGFDYDSFVCNGLLAVYAKGVKDLESAQRVFDEMPEKGLVFCWTCLIAGYSQVGRSEEALTLFVRMIEENLKPEDDTMVSVLSACSSLKPQQIERWEKVFTELGDSCKHVNNFLCNSIDIVLVYLYANGGDIHRSRDHFDGIIERGQGRSVIHWNTMINGYVQNGCPGEALYLFKIMLASPNPKPNHVTMVSVLSACAQVGDLDLGKWVHGYLKSSGRKGVLDSNTYLATALIDMYSKCGSLENAKDIFYRMVSKDVVCINAMIMGLAVNGQGEEALRIFSRMKEFGVNPNGGTFLGVLSACNHSGMVDEGRQIFLHMIACHSVTPELEHYACYIDLLARVGNVEEGLEVVSSMPVEPNNLVWGALLHGCLTHSRLDVARDIARRVVKLDPINSAGYVLLSNALASDNRWGEISEVRGFMREKGVRKQPGCSRISINGVMHEFFVGSSSHTEVQTICTTLKGLSKEMMLLGHKDCT</sequence>
<dbReference type="InterPro" id="IPR046848">
    <property type="entry name" value="E_motif"/>
</dbReference>
<name>A0A7J6VQ16_THATH</name>
<dbReference type="FunFam" id="1.25.40.10:FF:000344">
    <property type="entry name" value="Pentatricopeptide repeat-containing protein"/>
    <property type="match status" value="1"/>
</dbReference>
<dbReference type="PANTHER" id="PTHR47926:SF436">
    <property type="entry name" value="PENTATRICOPEPTIDE REPEAT-CONTAINING PROTEIN ELI1, CHLOROPLASTIC-LIKE ISOFORM X2"/>
    <property type="match status" value="1"/>
</dbReference>
<dbReference type="GO" id="GO:0003723">
    <property type="term" value="F:RNA binding"/>
    <property type="evidence" value="ECO:0007669"/>
    <property type="project" value="InterPro"/>
</dbReference>
<dbReference type="PROSITE" id="PS51375">
    <property type="entry name" value="PPR"/>
    <property type="match status" value="3"/>
</dbReference>
<evidence type="ECO:0000256" key="2">
    <source>
        <dbReference type="PROSITE-ProRule" id="PRU00708"/>
    </source>
</evidence>
<dbReference type="InterPro" id="IPR011990">
    <property type="entry name" value="TPR-like_helical_dom_sf"/>
</dbReference>
<dbReference type="Proteomes" id="UP000554482">
    <property type="component" value="Unassembled WGS sequence"/>
</dbReference>
<evidence type="ECO:0000313" key="3">
    <source>
        <dbReference type="EMBL" id="KAF5186847.1"/>
    </source>
</evidence>
<dbReference type="SUPFAM" id="SSF48452">
    <property type="entry name" value="TPR-like"/>
    <property type="match status" value="1"/>
</dbReference>
<dbReference type="InterPro" id="IPR046960">
    <property type="entry name" value="PPR_At4g14850-like_plant"/>
</dbReference>
<organism evidence="3 4">
    <name type="scientific">Thalictrum thalictroides</name>
    <name type="common">Rue-anemone</name>
    <name type="synonym">Anemone thalictroides</name>
    <dbReference type="NCBI Taxonomy" id="46969"/>
    <lineage>
        <taxon>Eukaryota</taxon>
        <taxon>Viridiplantae</taxon>
        <taxon>Streptophyta</taxon>
        <taxon>Embryophyta</taxon>
        <taxon>Tracheophyta</taxon>
        <taxon>Spermatophyta</taxon>
        <taxon>Magnoliopsida</taxon>
        <taxon>Ranunculales</taxon>
        <taxon>Ranunculaceae</taxon>
        <taxon>Thalictroideae</taxon>
        <taxon>Thalictrum</taxon>
    </lineage>
</organism>
<dbReference type="EMBL" id="JABWDY010028774">
    <property type="protein sequence ID" value="KAF5186847.1"/>
    <property type="molecule type" value="Genomic_DNA"/>
</dbReference>
<feature type="repeat" description="PPR" evidence="2">
    <location>
        <begin position="415"/>
        <end position="449"/>
    </location>
</feature>
<dbReference type="OrthoDB" id="1865464at2759"/>
<proteinExistence type="predicted"/>
<evidence type="ECO:0000313" key="4">
    <source>
        <dbReference type="Proteomes" id="UP000554482"/>
    </source>
</evidence>
<dbReference type="Pfam" id="PF13041">
    <property type="entry name" value="PPR_2"/>
    <property type="match status" value="3"/>
</dbReference>
<accession>A0A7J6VQ16</accession>
<dbReference type="Gene3D" id="1.25.40.10">
    <property type="entry name" value="Tetratricopeptide repeat domain"/>
    <property type="match status" value="3"/>
</dbReference>
<dbReference type="NCBIfam" id="TIGR00756">
    <property type="entry name" value="PPR"/>
    <property type="match status" value="4"/>
</dbReference>
<dbReference type="AlphaFoldDB" id="A0A7J6VQ16"/>
<dbReference type="GO" id="GO:0009451">
    <property type="term" value="P:RNA modification"/>
    <property type="evidence" value="ECO:0007669"/>
    <property type="project" value="InterPro"/>
</dbReference>
<keyword evidence="1" id="KW-0677">Repeat</keyword>
<keyword evidence="4" id="KW-1185">Reference proteome</keyword>